<dbReference type="InterPro" id="IPR036658">
    <property type="entry name" value="CPI-17_sf"/>
</dbReference>
<comment type="similarity">
    <text evidence="1">Belongs to the PP1 inhibitor family.</text>
</comment>
<dbReference type="OMA" id="DHDCELE"/>
<evidence type="ECO:0000256" key="4">
    <source>
        <dbReference type="SAM" id="MobiDB-lite"/>
    </source>
</evidence>
<dbReference type="Gene3D" id="1.10.150.220">
    <property type="entry name" value="CPI-17"/>
    <property type="match status" value="1"/>
</dbReference>
<protein>
    <submittedName>
        <fullName evidence="5">Uncharacterized protein</fullName>
    </submittedName>
</protein>
<dbReference type="PANTHER" id="PTHR16188:SF14">
    <property type="entry name" value="GEO07393P1"/>
    <property type="match status" value="1"/>
</dbReference>
<dbReference type="Pfam" id="PF05361">
    <property type="entry name" value="PP1_inhibitor"/>
    <property type="match status" value="1"/>
</dbReference>
<dbReference type="InterPro" id="IPR008025">
    <property type="entry name" value="CPI-17"/>
</dbReference>
<feature type="region of interest" description="Disordered" evidence="4">
    <location>
        <begin position="1"/>
        <end position="46"/>
    </location>
</feature>
<organism evidence="5 6">
    <name type="scientific">Tigriopus californicus</name>
    <name type="common">Marine copepod</name>
    <dbReference type="NCBI Taxonomy" id="6832"/>
    <lineage>
        <taxon>Eukaryota</taxon>
        <taxon>Metazoa</taxon>
        <taxon>Ecdysozoa</taxon>
        <taxon>Arthropoda</taxon>
        <taxon>Crustacea</taxon>
        <taxon>Multicrustacea</taxon>
        <taxon>Hexanauplia</taxon>
        <taxon>Copepoda</taxon>
        <taxon>Harpacticoida</taxon>
        <taxon>Harpacticidae</taxon>
        <taxon>Tigriopus</taxon>
    </lineage>
</organism>
<evidence type="ECO:0000256" key="3">
    <source>
        <dbReference type="ARBA" id="ARBA00023272"/>
    </source>
</evidence>
<evidence type="ECO:0000313" key="5">
    <source>
        <dbReference type="EMBL" id="TRY78874.1"/>
    </source>
</evidence>
<evidence type="ECO:0000256" key="1">
    <source>
        <dbReference type="ARBA" id="ARBA00005483"/>
    </source>
</evidence>
<dbReference type="GO" id="GO:0005737">
    <property type="term" value="C:cytoplasm"/>
    <property type="evidence" value="ECO:0007669"/>
    <property type="project" value="InterPro"/>
</dbReference>
<feature type="compositionally biased region" description="Polar residues" evidence="4">
    <location>
        <begin position="32"/>
        <end position="43"/>
    </location>
</feature>
<keyword evidence="6" id="KW-1185">Reference proteome</keyword>
<evidence type="ECO:0000256" key="2">
    <source>
        <dbReference type="ARBA" id="ARBA00022553"/>
    </source>
</evidence>
<dbReference type="SUPFAM" id="SSF81790">
    <property type="entry name" value="Myosin phosphatase inhibitor 17kDa protein, CPI-17"/>
    <property type="match status" value="1"/>
</dbReference>
<reference evidence="5 6" key="1">
    <citation type="journal article" date="2018" name="Nat. Ecol. Evol.">
        <title>Genomic signatures of mitonuclear coevolution across populations of Tigriopus californicus.</title>
        <authorList>
            <person name="Barreto F.S."/>
            <person name="Watson E.T."/>
            <person name="Lima T.G."/>
            <person name="Willett C.S."/>
            <person name="Edmands S."/>
            <person name="Li W."/>
            <person name="Burton R.S."/>
        </authorList>
    </citation>
    <scope>NUCLEOTIDE SEQUENCE [LARGE SCALE GENOMIC DNA]</scope>
    <source>
        <strain evidence="5 6">San Diego</strain>
    </source>
</reference>
<dbReference type="PANTHER" id="PTHR16188">
    <property type="entry name" value="PROTEIN PHOSPHATASE 1 INHIBITOR POTENTIATED BY PROTEIN KINASE C"/>
    <property type="match status" value="1"/>
</dbReference>
<name>A0A553PMG1_TIGCA</name>
<dbReference type="EMBL" id="VCGU01000003">
    <property type="protein sequence ID" value="TRY78874.1"/>
    <property type="molecule type" value="Genomic_DNA"/>
</dbReference>
<accession>A0A553PMG1</accession>
<dbReference type="STRING" id="6832.A0A553PMG1"/>
<keyword evidence="2" id="KW-0597">Phosphoprotein</keyword>
<comment type="caution">
    <text evidence="5">The sequence shown here is derived from an EMBL/GenBank/DDBJ whole genome shotgun (WGS) entry which is preliminary data.</text>
</comment>
<dbReference type="GO" id="GO:0004865">
    <property type="term" value="F:protein serine/threonine phosphatase inhibitor activity"/>
    <property type="evidence" value="ECO:0007669"/>
    <property type="project" value="TreeGrafter"/>
</dbReference>
<feature type="compositionally biased region" description="Polar residues" evidence="4">
    <location>
        <begin position="7"/>
        <end position="23"/>
    </location>
</feature>
<sequence length="136" mass="15923">MDVGVTTRYSNEPATNSKPSQNNRHAHKAHPSTPNKQVNFQTNSDEKKREKFLTAKYGAHQMALIRKRLRVEMWMYERLQELYGAEDIEIDLDEVLDMDSEMERQQYIRNLLREPQGASENINIFVGDLLEKVKTL</sequence>
<proteinExistence type="inferred from homology"/>
<gene>
    <name evidence="5" type="ORF">TCAL_08770</name>
</gene>
<dbReference type="Proteomes" id="UP000318571">
    <property type="component" value="Chromosome 11"/>
</dbReference>
<evidence type="ECO:0000313" key="6">
    <source>
        <dbReference type="Proteomes" id="UP000318571"/>
    </source>
</evidence>
<dbReference type="AlphaFoldDB" id="A0A553PMG1"/>
<keyword evidence="3" id="KW-0650">Protein phosphatase inhibitor</keyword>